<dbReference type="PANTHER" id="PTHR43861:SF1">
    <property type="entry name" value="TRANS-ACONITATE 2-METHYLTRANSFERASE"/>
    <property type="match status" value="1"/>
</dbReference>
<dbReference type="Proteomes" id="UP000278351">
    <property type="component" value="Unassembled WGS sequence"/>
</dbReference>
<dbReference type="SUPFAM" id="SSF53335">
    <property type="entry name" value="S-adenosyl-L-methionine-dependent methyltransferases"/>
    <property type="match status" value="1"/>
</dbReference>
<proteinExistence type="predicted"/>
<dbReference type="Pfam" id="PF13489">
    <property type="entry name" value="Methyltransf_23"/>
    <property type="match status" value="1"/>
</dbReference>
<dbReference type="Gene3D" id="3.40.50.150">
    <property type="entry name" value="Vaccinia Virus protein VP39"/>
    <property type="match status" value="1"/>
</dbReference>
<sequence length="270" mass="31328">MSLPQHTDATLRYQQQVDNSRSYVMPFIQREFPELKGLRVMEIGCGEGGVLTPFLEAGCRCVGVDLFPERIELAKGFLGQYIDNGQLQLIAKNIYDVDFFGEFQHAFDVIILKDAIEHIPDQDKLVAYLKNLLTVRGQVYFGFPPWYMPHGGHQQICGSKFLSFLPYVHLLPRPLYRGLLKAFGESEGTIKELMELVDTGISIERFEKIVRTTGFDITQRKYYLINPIYKYKFNLQPREQFGWMKKIPFVRNFFTTCMYYMIKPSAETKG</sequence>
<dbReference type="OrthoDB" id="323463at2"/>
<dbReference type="InterPro" id="IPR029063">
    <property type="entry name" value="SAM-dependent_MTases_sf"/>
</dbReference>
<evidence type="ECO:0000313" key="2">
    <source>
        <dbReference type="Proteomes" id="UP000278351"/>
    </source>
</evidence>
<dbReference type="GO" id="GO:0032259">
    <property type="term" value="P:methylation"/>
    <property type="evidence" value="ECO:0007669"/>
    <property type="project" value="UniProtKB-KW"/>
</dbReference>
<keyword evidence="1" id="KW-0489">Methyltransferase</keyword>
<dbReference type="CDD" id="cd02440">
    <property type="entry name" value="AdoMet_MTases"/>
    <property type="match status" value="1"/>
</dbReference>
<dbReference type="GO" id="GO:0008168">
    <property type="term" value="F:methyltransferase activity"/>
    <property type="evidence" value="ECO:0007669"/>
    <property type="project" value="UniProtKB-KW"/>
</dbReference>
<dbReference type="EMBL" id="RPDH01000002">
    <property type="protein sequence ID" value="RPE09597.1"/>
    <property type="molecule type" value="Genomic_DNA"/>
</dbReference>
<comment type="caution">
    <text evidence="1">The sequence shown here is derived from an EMBL/GenBank/DDBJ whole genome shotgun (WGS) entry which is preliminary data.</text>
</comment>
<evidence type="ECO:0000313" key="1">
    <source>
        <dbReference type="EMBL" id="RPE09597.1"/>
    </source>
</evidence>
<protein>
    <submittedName>
        <fullName evidence="1">Class I SAM-dependent methyltransferase</fullName>
    </submittedName>
</protein>
<dbReference type="AlphaFoldDB" id="A0A3N4PZY9"/>
<dbReference type="RefSeq" id="WP_123848589.1">
    <property type="nucleotide sequence ID" value="NZ_RPDH01000002.1"/>
</dbReference>
<accession>A0A3N4PZY9</accession>
<name>A0A3N4PZY9_9BACT</name>
<reference evidence="1 2" key="1">
    <citation type="submission" date="2018-11" db="EMBL/GenBank/DDBJ databases">
        <title>Chitinophaga lutea sp.nov., isolate from arsenic contaminated soil.</title>
        <authorList>
            <person name="Zong Y."/>
        </authorList>
    </citation>
    <scope>NUCLEOTIDE SEQUENCE [LARGE SCALE GENOMIC DNA]</scope>
    <source>
        <strain evidence="1 2">ZY74</strain>
    </source>
</reference>
<organism evidence="1 2">
    <name type="scientific">Chitinophaga lutea</name>
    <dbReference type="NCBI Taxonomy" id="2488634"/>
    <lineage>
        <taxon>Bacteria</taxon>
        <taxon>Pseudomonadati</taxon>
        <taxon>Bacteroidota</taxon>
        <taxon>Chitinophagia</taxon>
        <taxon>Chitinophagales</taxon>
        <taxon>Chitinophagaceae</taxon>
        <taxon>Chitinophaga</taxon>
    </lineage>
</organism>
<gene>
    <name evidence="1" type="ORF">EGT74_21710</name>
</gene>
<dbReference type="PANTHER" id="PTHR43861">
    <property type="entry name" value="TRANS-ACONITATE 2-METHYLTRANSFERASE-RELATED"/>
    <property type="match status" value="1"/>
</dbReference>
<keyword evidence="2" id="KW-1185">Reference proteome</keyword>
<keyword evidence="1" id="KW-0808">Transferase</keyword>